<dbReference type="EMBL" id="CAJFCJ010000018">
    <property type="protein sequence ID" value="CAD5122704.1"/>
    <property type="molecule type" value="Genomic_DNA"/>
</dbReference>
<sequence length="149" mass="18049">MKQLDTWCSLILSYYKHKKWYSLDVAESETSELFYNRSIDRKLNLDEIYVILEELRRRGNVEWEDKRRNRCLVMWRSPDEWAKLIYKWITERGMLNSVCTYYEITDGDNSKNQEFYGLDVWLLKRALQCLEKEGKAEIFESDDGGVKFF</sequence>
<dbReference type="GO" id="GO:0043328">
    <property type="term" value="P:protein transport to vacuole involved in ubiquitin-dependent protein catabolic process via the multivesicular body sorting pathway"/>
    <property type="evidence" value="ECO:0007669"/>
    <property type="project" value="TreeGrafter"/>
</dbReference>
<comment type="caution">
    <text evidence="6">The sequence shown here is derived from an EMBL/GenBank/DDBJ whole genome shotgun (WGS) entry which is preliminary data.</text>
</comment>
<dbReference type="Gene3D" id="1.10.10.10">
    <property type="entry name" value="Winged helix-like DNA-binding domain superfamily/Winged helix DNA-binding domain"/>
    <property type="match status" value="1"/>
</dbReference>
<evidence type="ECO:0000256" key="1">
    <source>
        <dbReference type="ARBA" id="ARBA00009674"/>
    </source>
</evidence>
<dbReference type="FunFam" id="1.10.10.10:FF:000141">
    <property type="entry name" value="vacuolar protein-sorting-associated protein 25"/>
    <property type="match status" value="1"/>
</dbReference>
<dbReference type="OrthoDB" id="245150at2759"/>
<protein>
    <recommendedName>
        <fullName evidence="2">Vacuolar protein-sorting-associated protein 25</fullName>
    </recommendedName>
    <alternativeName>
        <fullName evidence="5">ESCRT-II complex subunit VPS25</fullName>
    </alternativeName>
</protein>
<keyword evidence="3" id="KW-0813">Transport</keyword>
<organism evidence="6 7">
    <name type="scientific">Dimorphilus gyrociliatus</name>
    <dbReference type="NCBI Taxonomy" id="2664684"/>
    <lineage>
        <taxon>Eukaryota</taxon>
        <taxon>Metazoa</taxon>
        <taxon>Spiralia</taxon>
        <taxon>Lophotrochozoa</taxon>
        <taxon>Annelida</taxon>
        <taxon>Polychaeta</taxon>
        <taxon>Polychaeta incertae sedis</taxon>
        <taxon>Dinophilidae</taxon>
        <taxon>Dimorphilus</taxon>
    </lineage>
</organism>
<dbReference type="Gene3D" id="1.10.10.570">
    <property type="entry name" value="Winged helix' DNA-binding domain. Chain C. Domain 1"/>
    <property type="match status" value="1"/>
</dbReference>
<dbReference type="InterPro" id="IPR036388">
    <property type="entry name" value="WH-like_DNA-bd_sf"/>
</dbReference>
<evidence type="ECO:0000256" key="4">
    <source>
        <dbReference type="ARBA" id="ARBA00022927"/>
    </source>
</evidence>
<gene>
    <name evidence="6" type="ORF">DGYR_LOCUS10481</name>
</gene>
<comment type="similarity">
    <text evidence="1">Belongs to the VPS25 family.</text>
</comment>
<dbReference type="Proteomes" id="UP000549394">
    <property type="component" value="Unassembled WGS sequence"/>
</dbReference>
<reference evidence="6 7" key="1">
    <citation type="submission" date="2020-08" db="EMBL/GenBank/DDBJ databases">
        <authorList>
            <person name="Hejnol A."/>
        </authorList>
    </citation>
    <scope>NUCLEOTIDE SEQUENCE [LARGE SCALE GENOMIC DNA]</scope>
</reference>
<dbReference type="SUPFAM" id="SSF46785">
    <property type="entry name" value="Winged helix' DNA-binding domain"/>
    <property type="match status" value="2"/>
</dbReference>
<evidence type="ECO:0000313" key="6">
    <source>
        <dbReference type="EMBL" id="CAD5122704.1"/>
    </source>
</evidence>
<evidence type="ECO:0000256" key="2">
    <source>
        <dbReference type="ARBA" id="ARBA00017934"/>
    </source>
</evidence>
<dbReference type="AlphaFoldDB" id="A0A7I8W3F3"/>
<dbReference type="GO" id="GO:0005198">
    <property type="term" value="F:structural molecule activity"/>
    <property type="evidence" value="ECO:0007669"/>
    <property type="project" value="TreeGrafter"/>
</dbReference>
<evidence type="ECO:0000313" key="7">
    <source>
        <dbReference type="Proteomes" id="UP000549394"/>
    </source>
</evidence>
<dbReference type="PANTHER" id="PTHR13149:SF0">
    <property type="entry name" value="VACUOLAR PROTEIN-SORTING-ASSOCIATED PROTEIN 25"/>
    <property type="match status" value="1"/>
</dbReference>
<dbReference type="InterPro" id="IPR036390">
    <property type="entry name" value="WH_DNA-bd_sf"/>
</dbReference>
<dbReference type="InterPro" id="IPR008570">
    <property type="entry name" value="ESCRT-II_cplx_Vps25-sub"/>
</dbReference>
<dbReference type="InterPro" id="IPR014041">
    <property type="entry name" value="ESCRT-II_cplx_Vps25-sub_N"/>
</dbReference>
<dbReference type="GO" id="GO:0000814">
    <property type="term" value="C:ESCRT II complex"/>
    <property type="evidence" value="ECO:0007669"/>
    <property type="project" value="InterPro"/>
</dbReference>
<name>A0A7I8W3F3_9ANNE</name>
<keyword evidence="7" id="KW-1185">Reference proteome</keyword>
<dbReference type="Pfam" id="PF05871">
    <property type="entry name" value="ESCRT-II"/>
    <property type="match status" value="1"/>
</dbReference>
<evidence type="ECO:0000256" key="3">
    <source>
        <dbReference type="ARBA" id="ARBA00022448"/>
    </source>
</evidence>
<dbReference type="GO" id="GO:0042803">
    <property type="term" value="F:protein homodimerization activity"/>
    <property type="evidence" value="ECO:0007669"/>
    <property type="project" value="TreeGrafter"/>
</dbReference>
<proteinExistence type="inferred from homology"/>
<dbReference type="GO" id="GO:0016236">
    <property type="term" value="P:macroautophagy"/>
    <property type="evidence" value="ECO:0007669"/>
    <property type="project" value="UniProtKB-ARBA"/>
</dbReference>
<evidence type="ECO:0000256" key="5">
    <source>
        <dbReference type="ARBA" id="ARBA00030094"/>
    </source>
</evidence>
<keyword evidence="4" id="KW-0653">Protein transport</keyword>
<accession>A0A7I8W3F3</accession>
<dbReference type="PANTHER" id="PTHR13149">
    <property type="entry name" value="VACUOLAR PROTEIN SORTING-ASSOCIATED PROTEIN VPS25"/>
    <property type="match status" value="1"/>
</dbReference>